<keyword evidence="3" id="KW-0175">Coiled coil</keyword>
<feature type="active site" evidence="2">
    <location>
        <position position="707"/>
    </location>
</feature>
<comment type="catalytic activity">
    <reaction evidence="2">
        <text>Hydrolysis of proteins in presence of ATP.</text>
        <dbReference type="EC" id="3.4.21.53"/>
    </reaction>
</comment>
<evidence type="ECO:0000256" key="3">
    <source>
        <dbReference type="SAM" id="Coils"/>
    </source>
</evidence>
<keyword evidence="7" id="KW-1185">Reference proteome</keyword>
<protein>
    <recommendedName>
        <fullName evidence="2">endopeptidase La</fullName>
        <ecNumber evidence="2">3.4.21.53</ecNumber>
    </recommendedName>
</protein>
<dbReference type="Proteomes" id="UP000284219">
    <property type="component" value="Unassembled WGS sequence"/>
</dbReference>
<evidence type="ECO:0000256" key="2">
    <source>
        <dbReference type="PROSITE-ProRule" id="PRU01122"/>
    </source>
</evidence>
<dbReference type="InterPro" id="IPR046844">
    <property type="entry name" value="Lon-like_helical"/>
</dbReference>
<gene>
    <name evidence="6" type="ORF">BEP19_14550</name>
</gene>
<comment type="caution">
    <text evidence="6">The sequence shown here is derived from an EMBL/GenBank/DDBJ whole genome shotgun (WGS) entry which is preliminary data.</text>
</comment>
<dbReference type="InterPro" id="IPR041699">
    <property type="entry name" value="AAA_32"/>
</dbReference>
<feature type="active site" evidence="2">
    <location>
        <position position="664"/>
    </location>
</feature>
<reference evidence="6 7" key="1">
    <citation type="submission" date="2016-08" db="EMBL/GenBank/DDBJ databases">
        <title>Novel Firmicute Genomes.</title>
        <authorList>
            <person name="Poppleton D.I."/>
            <person name="Gribaldo S."/>
        </authorList>
    </citation>
    <scope>NUCLEOTIDE SEQUENCE [LARGE SCALE GENOMIC DNA]</scope>
    <source>
        <strain evidence="6 7">RAOx-1</strain>
    </source>
</reference>
<dbReference type="AlphaFoldDB" id="A0A419SET4"/>
<evidence type="ECO:0000313" key="6">
    <source>
        <dbReference type="EMBL" id="RKD21828.1"/>
    </source>
</evidence>
<dbReference type="InterPro" id="IPR027065">
    <property type="entry name" value="Lon_Prtase"/>
</dbReference>
<evidence type="ECO:0000313" key="7">
    <source>
        <dbReference type="Proteomes" id="UP000284219"/>
    </source>
</evidence>
<dbReference type="InterPro" id="IPR020568">
    <property type="entry name" value="Ribosomal_Su5_D2-typ_SF"/>
</dbReference>
<proteinExistence type="inferred from homology"/>
<feature type="compositionally biased region" description="Basic and acidic residues" evidence="4">
    <location>
        <begin position="1"/>
        <end position="11"/>
    </location>
</feature>
<dbReference type="GO" id="GO:0004252">
    <property type="term" value="F:serine-type endopeptidase activity"/>
    <property type="evidence" value="ECO:0007669"/>
    <property type="project" value="UniProtKB-UniRule"/>
</dbReference>
<dbReference type="PROSITE" id="PS51786">
    <property type="entry name" value="LON_PROTEOLYTIC"/>
    <property type="match status" value="1"/>
</dbReference>
<organism evidence="6 7">
    <name type="scientific">Ammoniphilus oxalaticus</name>
    <dbReference type="NCBI Taxonomy" id="66863"/>
    <lineage>
        <taxon>Bacteria</taxon>
        <taxon>Bacillati</taxon>
        <taxon>Bacillota</taxon>
        <taxon>Bacilli</taxon>
        <taxon>Bacillales</taxon>
        <taxon>Paenibacillaceae</taxon>
        <taxon>Aneurinibacillus group</taxon>
        <taxon>Ammoniphilus</taxon>
    </lineage>
</organism>
<name>A0A419SET4_9BACL</name>
<dbReference type="PRINTS" id="PR00830">
    <property type="entry name" value="ENDOLAPTASE"/>
</dbReference>
<dbReference type="InterPro" id="IPR014721">
    <property type="entry name" value="Ribsml_uS5_D2-typ_fold_subgr"/>
</dbReference>
<dbReference type="PANTHER" id="PTHR10046">
    <property type="entry name" value="ATP DEPENDENT LON PROTEASE FAMILY MEMBER"/>
    <property type="match status" value="1"/>
</dbReference>
<dbReference type="InterPro" id="IPR008269">
    <property type="entry name" value="Lon_proteolytic"/>
</dbReference>
<evidence type="ECO:0000256" key="1">
    <source>
        <dbReference type="ARBA" id="ARBA00022670"/>
    </source>
</evidence>
<dbReference type="InterPro" id="IPR046843">
    <property type="entry name" value="LonB_AAA-LID"/>
</dbReference>
<keyword evidence="1 2" id="KW-0645">Protease</keyword>
<dbReference type="Gene3D" id="3.30.230.10">
    <property type="match status" value="1"/>
</dbReference>
<dbReference type="InterPro" id="IPR027417">
    <property type="entry name" value="P-loop_NTPase"/>
</dbReference>
<dbReference type="EC" id="3.4.21.53" evidence="2"/>
<dbReference type="EMBL" id="MCHY01000011">
    <property type="protein sequence ID" value="RKD21828.1"/>
    <property type="molecule type" value="Genomic_DNA"/>
</dbReference>
<dbReference type="GO" id="GO:0005524">
    <property type="term" value="F:ATP binding"/>
    <property type="evidence" value="ECO:0007669"/>
    <property type="project" value="InterPro"/>
</dbReference>
<comment type="similarity">
    <text evidence="2">Belongs to the peptidase S16 family.</text>
</comment>
<sequence>MERERRGDGLKQSRQVPAAQLRGDIKADDFPFETTNEIESLSDVVFGQKRAERASEFGLKVKQPGYNLFLVGPSGSGKSAYALAKVTEMAEDGQAPNDWCYVYNFESPDHPLAISFPAGQAAQFKQTIETLIKDIERNARAAFASEEFEKKRKSVHKTFNDQAEEIWKQLEQYAKDQNFGVEKTQQGYLTVPLRFGRPISKEEFKAMPEAEQDELNQKGKEVEAEVTEAARRIELVERQLEEEYDKLKKKMAREAVNDLFAALLDLYADNEKVLTYLTKMHDDVSENYRLFQGSDGSEENFLFPFVESKVRSTRYQVNVFVDRSKLTGAPVVFETNPSYHNLFGKVEYRGSFGSMSTDFTMIKPGALHTSNGGYLIVQAAELLANPLSWIMLKRTLKTRQIRIENVLEEQALVSTAGIKPEEIPLDVKVVMIGSAHLYHLLAQWDEDFHKIFKVKVEFDTDMEKSAEHIQDFASFVKRYTEESGLLPFHRGALASLMNYSSRLAGDQRKLSTRFHDITKIIVESSFWAEQAEALVVEEAHLRQALDEQEYRSSRIAERIREMIADGTLMVDTEGEVVGQINGLAVLQTGDYMFGQPHRITAQTYLGRKGILNIERETSLSGQLHDKGLLILSGYLNGKFAQERPLPISASVTFEQTYSMIDGDSASSTELYALLSSLSQTGIKQGIAVTGSVNQKGEIQPIGGVNEKIEGFFYVCAAKGLTGEQGVIIPHQNVKNLGLKADVAEAIERGQFHVWSVETIEQGIEMLTGESAETIFARVEQRLNQMFERLKALERKGDVKPSD</sequence>
<feature type="domain" description="Lon proteolytic" evidence="5">
    <location>
        <begin position="574"/>
        <end position="769"/>
    </location>
</feature>
<dbReference type="GO" id="GO:0006508">
    <property type="term" value="P:proteolysis"/>
    <property type="evidence" value="ECO:0007669"/>
    <property type="project" value="UniProtKB-KW"/>
</dbReference>
<dbReference type="GO" id="GO:0004176">
    <property type="term" value="F:ATP-dependent peptidase activity"/>
    <property type="evidence" value="ECO:0007669"/>
    <property type="project" value="UniProtKB-UniRule"/>
</dbReference>
<evidence type="ECO:0000256" key="4">
    <source>
        <dbReference type="SAM" id="MobiDB-lite"/>
    </source>
</evidence>
<keyword evidence="2" id="KW-0378">Hydrolase</keyword>
<dbReference type="SUPFAM" id="SSF54211">
    <property type="entry name" value="Ribosomal protein S5 domain 2-like"/>
    <property type="match status" value="1"/>
</dbReference>
<accession>A0A419SET4</accession>
<dbReference type="Gene3D" id="1.10.8.60">
    <property type="match status" value="1"/>
</dbReference>
<evidence type="ECO:0000259" key="5">
    <source>
        <dbReference type="PROSITE" id="PS51786"/>
    </source>
</evidence>
<feature type="coiled-coil region" evidence="3">
    <location>
        <begin position="212"/>
        <end position="257"/>
    </location>
</feature>
<dbReference type="Pfam" id="PF05362">
    <property type="entry name" value="Lon_C"/>
    <property type="match status" value="1"/>
</dbReference>
<keyword evidence="2" id="KW-0720">Serine protease</keyword>
<dbReference type="Pfam" id="PF13654">
    <property type="entry name" value="AAA_32"/>
    <property type="match status" value="1"/>
</dbReference>
<dbReference type="Pfam" id="PF20436">
    <property type="entry name" value="LonB_AAA-LID"/>
    <property type="match status" value="1"/>
</dbReference>
<dbReference type="Gene3D" id="3.40.50.300">
    <property type="entry name" value="P-loop containing nucleotide triphosphate hydrolases"/>
    <property type="match status" value="2"/>
</dbReference>
<dbReference type="SUPFAM" id="SSF52540">
    <property type="entry name" value="P-loop containing nucleoside triphosphate hydrolases"/>
    <property type="match status" value="1"/>
</dbReference>
<feature type="region of interest" description="Disordered" evidence="4">
    <location>
        <begin position="1"/>
        <end position="22"/>
    </location>
</feature>
<dbReference type="Pfam" id="PF20437">
    <property type="entry name" value="LonC_helical"/>
    <property type="match status" value="1"/>
</dbReference>
<dbReference type="GO" id="GO:0030163">
    <property type="term" value="P:protein catabolic process"/>
    <property type="evidence" value="ECO:0007669"/>
    <property type="project" value="InterPro"/>
</dbReference>